<protein>
    <submittedName>
        <fullName evidence="1">Uncharacterized protein</fullName>
    </submittedName>
</protein>
<evidence type="ECO:0000313" key="1">
    <source>
        <dbReference type="EMBL" id="JAH50197.1"/>
    </source>
</evidence>
<accession>A0A0E9T9U5</accession>
<dbReference type="AlphaFoldDB" id="A0A0E9T9U5"/>
<reference evidence="1" key="1">
    <citation type="submission" date="2014-11" db="EMBL/GenBank/DDBJ databases">
        <authorList>
            <person name="Amaro Gonzalez C."/>
        </authorList>
    </citation>
    <scope>NUCLEOTIDE SEQUENCE</scope>
</reference>
<dbReference type="EMBL" id="GBXM01058380">
    <property type="protein sequence ID" value="JAH50197.1"/>
    <property type="molecule type" value="Transcribed_RNA"/>
</dbReference>
<name>A0A0E9T9U5_ANGAN</name>
<reference evidence="1" key="2">
    <citation type="journal article" date="2015" name="Fish Shellfish Immunol.">
        <title>Early steps in the European eel (Anguilla anguilla)-Vibrio vulnificus interaction in the gills: Role of the RtxA13 toxin.</title>
        <authorList>
            <person name="Callol A."/>
            <person name="Pajuelo D."/>
            <person name="Ebbesson L."/>
            <person name="Teles M."/>
            <person name="MacKenzie S."/>
            <person name="Amaro C."/>
        </authorList>
    </citation>
    <scope>NUCLEOTIDE SEQUENCE</scope>
</reference>
<proteinExistence type="predicted"/>
<sequence length="38" mass="4262">MRHLLVYRASFLSLLLHSIITTPGHCLSSVSLDLLKIL</sequence>
<organism evidence="1">
    <name type="scientific">Anguilla anguilla</name>
    <name type="common">European freshwater eel</name>
    <name type="synonym">Muraena anguilla</name>
    <dbReference type="NCBI Taxonomy" id="7936"/>
    <lineage>
        <taxon>Eukaryota</taxon>
        <taxon>Metazoa</taxon>
        <taxon>Chordata</taxon>
        <taxon>Craniata</taxon>
        <taxon>Vertebrata</taxon>
        <taxon>Euteleostomi</taxon>
        <taxon>Actinopterygii</taxon>
        <taxon>Neopterygii</taxon>
        <taxon>Teleostei</taxon>
        <taxon>Anguilliformes</taxon>
        <taxon>Anguillidae</taxon>
        <taxon>Anguilla</taxon>
    </lineage>
</organism>